<dbReference type="GO" id="GO:0005886">
    <property type="term" value="C:plasma membrane"/>
    <property type="evidence" value="ECO:0007669"/>
    <property type="project" value="InterPro"/>
</dbReference>
<dbReference type="PROSITE" id="PS00232">
    <property type="entry name" value="CADHERIN_1"/>
    <property type="match status" value="2"/>
</dbReference>
<reference evidence="9" key="1">
    <citation type="submission" date="2019-11" db="UniProtKB">
        <authorList>
            <consortium name="WormBaseParasite"/>
        </authorList>
    </citation>
    <scope>IDENTIFICATION</scope>
</reference>
<dbReference type="CDD" id="cd11304">
    <property type="entry name" value="Cadherin_repeat"/>
    <property type="match status" value="5"/>
</dbReference>
<feature type="domain" description="Cadherin" evidence="8">
    <location>
        <begin position="193"/>
        <end position="320"/>
    </location>
</feature>
<feature type="domain" description="Cadherin" evidence="8">
    <location>
        <begin position="1"/>
        <end position="80"/>
    </location>
</feature>
<dbReference type="PROSITE" id="PS50268">
    <property type="entry name" value="CADHERIN_2"/>
    <property type="match status" value="4"/>
</dbReference>
<dbReference type="GO" id="GO:0005509">
    <property type="term" value="F:calcium ion binding"/>
    <property type="evidence" value="ECO:0007669"/>
    <property type="project" value="UniProtKB-UniRule"/>
</dbReference>
<dbReference type="WBParaSite" id="MCU_002170-RB">
    <property type="protein sequence ID" value="MCU_002170-RB"/>
    <property type="gene ID" value="MCU_002170"/>
</dbReference>
<dbReference type="PRINTS" id="PR00205">
    <property type="entry name" value="CADHERIN"/>
</dbReference>
<organism evidence="9">
    <name type="scientific">Mesocestoides corti</name>
    <name type="common">Flatworm</name>
    <dbReference type="NCBI Taxonomy" id="53468"/>
    <lineage>
        <taxon>Eukaryota</taxon>
        <taxon>Metazoa</taxon>
        <taxon>Spiralia</taxon>
        <taxon>Lophotrochozoa</taxon>
        <taxon>Platyhelminthes</taxon>
        <taxon>Cestoda</taxon>
        <taxon>Eucestoda</taxon>
        <taxon>Cyclophyllidea</taxon>
        <taxon>Mesocestoididae</taxon>
        <taxon>Mesocestoides</taxon>
    </lineage>
</organism>
<accession>A0A5K3EPZ1</accession>
<evidence type="ECO:0000256" key="5">
    <source>
        <dbReference type="ARBA" id="ARBA00022989"/>
    </source>
</evidence>
<keyword evidence="4 7" id="KW-0106">Calcium</keyword>
<evidence type="ECO:0000256" key="4">
    <source>
        <dbReference type="ARBA" id="ARBA00022837"/>
    </source>
</evidence>
<evidence type="ECO:0000256" key="6">
    <source>
        <dbReference type="ARBA" id="ARBA00023136"/>
    </source>
</evidence>
<evidence type="ECO:0000256" key="2">
    <source>
        <dbReference type="ARBA" id="ARBA00022692"/>
    </source>
</evidence>
<comment type="subcellular location">
    <subcellularLocation>
        <location evidence="1">Membrane</location>
    </subcellularLocation>
</comment>
<dbReference type="SMART" id="SM00112">
    <property type="entry name" value="CA"/>
    <property type="match status" value="5"/>
</dbReference>
<sequence>FQIHHRTGRISLKKKLDRELVDSYLLTVKVRDVLDLPPLASPSHLHALALNATPDWALVRTATTYVRVNVLDTNDNRPEFIATYDNLVVPADLPEGAYVTTLRARDADSGHNAVLQYSLFGGEADKMCFDCELTTGVVRIAPDCGGLRPGHVYSLTAWVCDLGTPDPLQTSSPFKVTVVDLRVNVWPPRFDAPNGLYEGKLLEGVPIGSKVMQIGGGQPLRVSASDPEDLPIVFRADGGSGLGIFTVSDDGFIISKRELVAMSSPFPGGYWVELYAEENQPTDRGLVATDGTVPGRAVAEVFIQIEDRNDNRPMPAAPEYRFHVTEGSPAQTIVATVTGEDRDSKGRHLHHAIILGDPNGHFVINPSTGQIATSAIPIDRESSFFDANGQSTDEVHLVIALTDSGSPPQSTEVHAIVVIDDLNDNAPRFLFTHSDCGGQGDASGDACYRFYHRLGDGVDARVCFGNVFAVDLDRGINGTVIYELADLNTDFFVDSITGEICSTGTPLQPSSNHTILVSARDSGVPSLSTANPTAVYISILPSLHEEASLAEGIEFVTAPPAKLAVSPGTPPGTILYQVELAQGALSTAHWTFSLKDLAATTPFAIATLSDRKAAVYLREWLNSTVNKTLHEVDVVASIASPVISRRTNIFINPSPKKPPVFDTSAITAGQHVTLEITDFRLEREESGASGVVVHLTVAESVLVGSVICSLTKPGPNPLEFAIVAAGNEASYSHFHFTKKLGRCKFRFHV</sequence>
<dbReference type="AlphaFoldDB" id="A0A5K3EPZ1"/>
<evidence type="ECO:0000259" key="8">
    <source>
        <dbReference type="PROSITE" id="PS50268"/>
    </source>
</evidence>
<proteinExistence type="predicted"/>
<feature type="domain" description="Cadherin" evidence="8">
    <location>
        <begin position="316"/>
        <end position="429"/>
    </location>
</feature>
<dbReference type="PANTHER" id="PTHR24026:SF133">
    <property type="entry name" value="CADHERIN-RELATED FAMILY MEMBER 2"/>
    <property type="match status" value="1"/>
</dbReference>
<dbReference type="InterPro" id="IPR015919">
    <property type="entry name" value="Cadherin-like_sf"/>
</dbReference>
<evidence type="ECO:0000256" key="7">
    <source>
        <dbReference type="PROSITE-ProRule" id="PRU00043"/>
    </source>
</evidence>
<evidence type="ECO:0000256" key="1">
    <source>
        <dbReference type="ARBA" id="ARBA00004370"/>
    </source>
</evidence>
<feature type="domain" description="Cadherin" evidence="8">
    <location>
        <begin position="81"/>
        <end position="190"/>
    </location>
</feature>
<evidence type="ECO:0000313" key="9">
    <source>
        <dbReference type="WBParaSite" id="MCU_002170-RB"/>
    </source>
</evidence>
<dbReference type="InterPro" id="IPR002126">
    <property type="entry name" value="Cadherin-like_dom"/>
</dbReference>
<protein>
    <submittedName>
        <fullName evidence="9">Cadherin domain-containing protein</fullName>
    </submittedName>
</protein>
<dbReference type="PANTHER" id="PTHR24026">
    <property type="entry name" value="FAT ATYPICAL CADHERIN-RELATED"/>
    <property type="match status" value="1"/>
</dbReference>
<keyword evidence="6" id="KW-0472">Membrane</keyword>
<keyword evidence="5" id="KW-1133">Transmembrane helix</keyword>
<name>A0A5K3EPZ1_MESCO</name>
<dbReference type="InterPro" id="IPR020894">
    <property type="entry name" value="Cadherin_CS"/>
</dbReference>
<keyword evidence="2" id="KW-0812">Transmembrane</keyword>
<dbReference type="SUPFAM" id="SSF49313">
    <property type="entry name" value="Cadherin-like"/>
    <property type="match status" value="4"/>
</dbReference>
<dbReference type="Gene3D" id="2.60.40.60">
    <property type="entry name" value="Cadherins"/>
    <property type="match status" value="5"/>
</dbReference>
<keyword evidence="3" id="KW-0677">Repeat</keyword>
<dbReference type="Pfam" id="PF00028">
    <property type="entry name" value="Cadherin"/>
    <property type="match status" value="1"/>
</dbReference>
<evidence type="ECO:0000256" key="3">
    <source>
        <dbReference type="ARBA" id="ARBA00022737"/>
    </source>
</evidence>
<dbReference type="GO" id="GO:0007156">
    <property type="term" value="P:homophilic cell adhesion via plasma membrane adhesion molecules"/>
    <property type="evidence" value="ECO:0007669"/>
    <property type="project" value="InterPro"/>
</dbReference>